<comment type="similarity">
    <text evidence="2">Belongs to the bacterial solute-binding protein 1 family.</text>
</comment>
<dbReference type="InterPro" id="IPR050490">
    <property type="entry name" value="Bact_solute-bd_prot1"/>
</dbReference>
<dbReference type="EMBL" id="CP108313">
    <property type="protein sequence ID" value="WTW68137.1"/>
    <property type="molecule type" value="Genomic_DNA"/>
</dbReference>
<name>A0AAU2VLB8_9ACTN</name>
<dbReference type="Pfam" id="PF01547">
    <property type="entry name" value="SBP_bac_1"/>
    <property type="match status" value="1"/>
</dbReference>
<reference evidence="6" key="1">
    <citation type="submission" date="2022-10" db="EMBL/GenBank/DDBJ databases">
        <title>The complete genomes of actinobacterial strains from the NBC collection.</title>
        <authorList>
            <person name="Joergensen T.S."/>
            <person name="Alvarez Arevalo M."/>
            <person name="Sterndorff E.B."/>
            <person name="Faurdal D."/>
            <person name="Vuksanovic O."/>
            <person name="Mourched A.-S."/>
            <person name="Charusanti P."/>
            <person name="Shaw S."/>
            <person name="Blin K."/>
            <person name="Weber T."/>
        </authorList>
    </citation>
    <scope>NUCLEOTIDE SEQUENCE</scope>
    <source>
        <strain evidence="6">NBC_00008</strain>
    </source>
</reference>
<dbReference type="SUPFAM" id="SSF53850">
    <property type="entry name" value="Periplasmic binding protein-like II"/>
    <property type="match status" value="1"/>
</dbReference>
<dbReference type="CDD" id="cd13585">
    <property type="entry name" value="PBP2_TMBP_like"/>
    <property type="match status" value="1"/>
</dbReference>
<dbReference type="GO" id="GO:0030313">
    <property type="term" value="C:cell envelope"/>
    <property type="evidence" value="ECO:0007669"/>
    <property type="project" value="UniProtKB-SubCell"/>
</dbReference>
<organism evidence="6">
    <name type="scientific">Streptomyces sp. NBC_00008</name>
    <dbReference type="NCBI Taxonomy" id="2903610"/>
    <lineage>
        <taxon>Bacteria</taxon>
        <taxon>Bacillati</taxon>
        <taxon>Actinomycetota</taxon>
        <taxon>Actinomycetes</taxon>
        <taxon>Kitasatosporales</taxon>
        <taxon>Streptomycetaceae</taxon>
        <taxon>Streptomyces</taxon>
    </lineage>
</organism>
<evidence type="ECO:0000256" key="1">
    <source>
        <dbReference type="ARBA" id="ARBA00004196"/>
    </source>
</evidence>
<dbReference type="PANTHER" id="PTHR43649">
    <property type="entry name" value="ARABINOSE-BINDING PROTEIN-RELATED"/>
    <property type="match status" value="1"/>
</dbReference>
<dbReference type="PROSITE" id="PS51257">
    <property type="entry name" value="PROKAR_LIPOPROTEIN"/>
    <property type="match status" value="1"/>
</dbReference>
<dbReference type="AlphaFoldDB" id="A0AAU2VLB8"/>
<proteinExistence type="inferred from homology"/>
<dbReference type="PANTHER" id="PTHR43649:SF31">
    <property type="entry name" value="SN-GLYCEROL-3-PHOSPHATE-BINDING PERIPLASMIC PROTEIN UGPB"/>
    <property type="match status" value="1"/>
</dbReference>
<evidence type="ECO:0000256" key="5">
    <source>
        <dbReference type="SAM" id="SignalP"/>
    </source>
</evidence>
<accession>A0AAU2VLB8</accession>
<evidence type="ECO:0000256" key="4">
    <source>
        <dbReference type="ARBA" id="ARBA00022729"/>
    </source>
</evidence>
<sequence length="432" mass="47386">MRRRSLLTAAAATTLAAAPLASGCSSSSSPSPSAGGGSRRGHLTYGVWDVYQVPAMNRAAREFERTRPGVTVDVQLTPNGTYWTKLRTACTGGAAPDVFWMNGPNFGLYADAGQLLPLETEGSEAVLRPADFPADLVSLYRWKGTQYGAPKDFDTVALWFNKEIFDRAKADYPDASWTWQDLIATAQRLTDRKRGIYGVGAPVRAQENYYNSIPQAGGWVISQDKERSGYSDDRTREGLQLWIDLIHRYRAAPSLQQMTDTDPTQMFQSGTLAMTYEASYNAATFYADPELRAKVDVAPMPKGRRRATVLHGLANVVYARTPQPELAREFVRFLGGEQASLLQGKYGTAIPARNGTAKPWAAGMPRFDLQVHLDALDYAVPFPGSANSAAWQHKEQMWLAKAWSGDATLKGATGSLTDAMNQLLAQERKGRS</sequence>
<evidence type="ECO:0000313" key="6">
    <source>
        <dbReference type="EMBL" id="WTW68137.1"/>
    </source>
</evidence>
<feature type="chain" id="PRO_5043536049" evidence="5">
    <location>
        <begin position="22"/>
        <end position="432"/>
    </location>
</feature>
<keyword evidence="3" id="KW-0813">Transport</keyword>
<comment type="subcellular location">
    <subcellularLocation>
        <location evidence="1">Cell envelope</location>
    </subcellularLocation>
</comment>
<dbReference type="Gene3D" id="3.40.190.10">
    <property type="entry name" value="Periplasmic binding protein-like II"/>
    <property type="match status" value="1"/>
</dbReference>
<evidence type="ECO:0000256" key="3">
    <source>
        <dbReference type="ARBA" id="ARBA00022448"/>
    </source>
</evidence>
<feature type="signal peptide" evidence="5">
    <location>
        <begin position="1"/>
        <end position="21"/>
    </location>
</feature>
<gene>
    <name evidence="6" type="ORF">OG398_07590</name>
</gene>
<protein>
    <submittedName>
        <fullName evidence="6">Sugar ABC transporter substrate-binding protein</fullName>
    </submittedName>
</protein>
<keyword evidence="4 5" id="KW-0732">Signal</keyword>
<evidence type="ECO:0000256" key="2">
    <source>
        <dbReference type="ARBA" id="ARBA00008520"/>
    </source>
</evidence>
<dbReference type="InterPro" id="IPR006059">
    <property type="entry name" value="SBP"/>
</dbReference>